<name>A0A6L5XGF8_9BACT</name>
<dbReference type="AlphaFoldDB" id="A0A6L5XGF8"/>
<dbReference type="InterPro" id="IPR008964">
    <property type="entry name" value="Invasin/intimin_cell_adhesion"/>
</dbReference>
<dbReference type="Gene3D" id="2.60.40.1080">
    <property type="match status" value="3"/>
</dbReference>
<feature type="domain" description="BIG2" evidence="2">
    <location>
        <begin position="349"/>
        <end position="416"/>
    </location>
</feature>
<feature type="domain" description="BIG2" evidence="2">
    <location>
        <begin position="259"/>
        <end position="334"/>
    </location>
</feature>
<evidence type="ECO:0000256" key="1">
    <source>
        <dbReference type="SAM" id="SignalP"/>
    </source>
</evidence>
<evidence type="ECO:0000313" key="4">
    <source>
        <dbReference type="Proteomes" id="UP000483362"/>
    </source>
</evidence>
<keyword evidence="1" id="KW-0732">Signal</keyword>
<protein>
    <recommendedName>
        <fullName evidence="2">BIG2 domain-containing protein</fullName>
    </recommendedName>
</protein>
<comment type="caution">
    <text evidence="3">The sequence shown here is derived from an EMBL/GenBank/DDBJ whole genome shotgun (WGS) entry which is preliminary data.</text>
</comment>
<feature type="domain" description="BIG2" evidence="2">
    <location>
        <begin position="174"/>
        <end position="247"/>
    </location>
</feature>
<dbReference type="Pfam" id="PF02368">
    <property type="entry name" value="Big_2"/>
    <property type="match status" value="2"/>
</dbReference>
<reference evidence="3 4" key="1">
    <citation type="submission" date="2019-08" db="EMBL/GenBank/DDBJ databases">
        <title>In-depth cultivation of the pig gut microbiome towards novel bacterial diversity and tailored functional studies.</title>
        <authorList>
            <person name="Wylensek D."/>
            <person name="Hitch T.C.A."/>
            <person name="Clavel T."/>
        </authorList>
    </citation>
    <scope>NUCLEOTIDE SEQUENCE [LARGE SCALE GENOMIC DNA]</scope>
    <source>
        <strain evidence="3 4">Oil-RF-744-WCA-WT-10</strain>
    </source>
</reference>
<feature type="chain" id="PRO_5026843380" description="BIG2 domain-containing protein" evidence="1">
    <location>
        <begin position="21"/>
        <end position="942"/>
    </location>
</feature>
<evidence type="ECO:0000313" key="3">
    <source>
        <dbReference type="EMBL" id="MSS18538.1"/>
    </source>
</evidence>
<proteinExistence type="predicted"/>
<accession>A0A6L5XGF8</accession>
<feature type="signal peptide" evidence="1">
    <location>
        <begin position="1"/>
        <end position="20"/>
    </location>
</feature>
<dbReference type="SUPFAM" id="SSF49373">
    <property type="entry name" value="Invasin/intimin cell-adhesion fragments"/>
    <property type="match status" value="3"/>
</dbReference>
<sequence length="942" mass="99953">MKNLFTFLLMAVLAMGYATAQTVLFTETFDKCEGTGGNDGKWSGSIATKNTLKYDGTAWSVTNGYAASKCAKFGTSSKQGSATTPAIDFKGSTSGTLTFKAGAWQGDATTLKISADNAKLSSPTVTMKNSAFTTYSIDITDVKGVVKITFSGNKTSKARFFLDSVVVSTAQSKADAGLSFSASTAAAYMGLDFSEPTLNNPNSLDVTYKSSNTSVASVDASTGEVTLVGTGTTTITASSAETDTYAAGSASYTLTVSKQESGLSFNPTEETITVDGPFTAPTFSNAKGIAVKFSSSNTSVATVDDKGNITFNGVAGTATITATPGDPNYSGDATFTLTVSKLTPTLEWDKDAVTATKGKAFKAPRLLNPSRLNVTYSSSNTAVATINSRGILAVAGAGTTTITAASAESDRYSAASDSYTLTVVSPSGSGVPTSGTFTLVEDPSTLAVGTYFIVASISNDKVNYVMGTPSGSSTQSFAPLEKGESTYQVSDDQSTITVPEGSTASVLWLKEEGSTSGTYHIYGNIDKGKYNYPMSFQQGNIYCRQSSKDINTDITLSKVDETYNNGGKSYTETNVAKICASNLTTCELMYYQDRFGNFSRKNLTNQGSTTYPVRVYAYNSVPVSTEINLADLAFNSEGTFTITGQDMQAVTTVQDKANSKYYVAVKDGNGLSNDYVSKNDGLNTYYHNGKEWENYDQSNWVLVEVSASDYSSFNPAAVTKIVGTYNGDANDPIITDATITYGDATADDSKYTPNEYIPVNFMTVKQADYWGNSQKANQGDYFFMNPKAQEYAKVAWAVWDASSQAFYVAKSADGANKYDFDGMFTIALDYNEGDVRATSQLTDQAMYAFPAIVKKQAATSSTAPRKVAAKTGSTQSEYVVYPLEINASSVVTAVSDVHSAKTVERVSYYNVAGARIAAPQPGVNIVVTTYTDGTTRTAKLLK</sequence>
<dbReference type="SMART" id="SM00635">
    <property type="entry name" value="BID_2"/>
    <property type="match status" value="3"/>
</dbReference>
<keyword evidence="4" id="KW-1185">Reference proteome</keyword>
<gene>
    <name evidence="3" type="ORF">FYJ29_12345</name>
</gene>
<dbReference type="InterPro" id="IPR003343">
    <property type="entry name" value="Big_2"/>
</dbReference>
<organism evidence="3 4">
    <name type="scientific">Sodaliphilus pleomorphus</name>
    <dbReference type="NCBI Taxonomy" id="2606626"/>
    <lineage>
        <taxon>Bacteria</taxon>
        <taxon>Pseudomonadati</taxon>
        <taxon>Bacteroidota</taxon>
        <taxon>Bacteroidia</taxon>
        <taxon>Bacteroidales</taxon>
        <taxon>Muribaculaceae</taxon>
        <taxon>Sodaliphilus</taxon>
    </lineage>
</organism>
<dbReference type="EMBL" id="VULT01000024">
    <property type="protein sequence ID" value="MSS18538.1"/>
    <property type="molecule type" value="Genomic_DNA"/>
</dbReference>
<evidence type="ECO:0000259" key="2">
    <source>
        <dbReference type="SMART" id="SM00635"/>
    </source>
</evidence>
<dbReference type="Proteomes" id="UP000483362">
    <property type="component" value="Unassembled WGS sequence"/>
</dbReference>